<dbReference type="Proteomes" id="UP000322244">
    <property type="component" value="Unassembled WGS sequence"/>
</dbReference>
<keyword evidence="2" id="KW-1185">Reference proteome</keyword>
<dbReference type="InterPro" id="IPR021831">
    <property type="entry name" value="ParD-like"/>
</dbReference>
<name>A0A5A7SB11_9NOCA</name>
<accession>A0A5A7SB11</accession>
<proteinExistence type="predicted"/>
<dbReference type="RefSeq" id="WP_149429662.1">
    <property type="nucleotide sequence ID" value="NZ_VLNY01000003.1"/>
</dbReference>
<evidence type="ECO:0000313" key="1">
    <source>
        <dbReference type="EMBL" id="KAA0023318.1"/>
    </source>
</evidence>
<protein>
    <recommendedName>
        <fullName evidence="3">ParD-like antitoxin of type II toxin-antitoxin system</fullName>
    </recommendedName>
</protein>
<reference evidence="1 2" key="1">
    <citation type="submission" date="2019-07" db="EMBL/GenBank/DDBJ databases">
        <title>Rhodococcus cavernicolus sp. nov., isolated from a cave.</title>
        <authorList>
            <person name="Lee S.D."/>
        </authorList>
    </citation>
    <scope>NUCLEOTIDE SEQUENCE [LARGE SCALE GENOMIC DNA]</scope>
    <source>
        <strain evidence="1 2">C1-24</strain>
    </source>
</reference>
<dbReference type="Pfam" id="PF11903">
    <property type="entry name" value="ParD_like"/>
    <property type="match status" value="1"/>
</dbReference>
<sequence>MSEAVDRVTRFSAALVDEASREGTRENRSARQQLEHWARVGRGVSTRSTAARRRVEAALSGSLPIGDLSPEESVVFDSEIDALIEERLVQVDHVETRTAKGFSSVAVDDHGRMVEYRPDGTTVVLSA</sequence>
<dbReference type="EMBL" id="VLNY01000003">
    <property type="protein sequence ID" value="KAA0023318.1"/>
    <property type="molecule type" value="Genomic_DNA"/>
</dbReference>
<gene>
    <name evidence="1" type="ORF">FOY51_07825</name>
</gene>
<evidence type="ECO:0008006" key="3">
    <source>
        <dbReference type="Google" id="ProtNLM"/>
    </source>
</evidence>
<dbReference type="AlphaFoldDB" id="A0A5A7SB11"/>
<dbReference type="OrthoDB" id="5422561at2"/>
<comment type="caution">
    <text evidence="1">The sequence shown here is derived from an EMBL/GenBank/DDBJ whole genome shotgun (WGS) entry which is preliminary data.</text>
</comment>
<organism evidence="1 2">
    <name type="scientific">Antrihabitans cavernicola</name>
    <dbReference type="NCBI Taxonomy" id="2495913"/>
    <lineage>
        <taxon>Bacteria</taxon>
        <taxon>Bacillati</taxon>
        <taxon>Actinomycetota</taxon>
        <taxon>Actinomycetes</taxon>
        <taxon>Mycobacteriales</taxon>
        <taxon>Nocardiaceae</taxon>
        <taxon>Antrihabitans</taxon>
    </lineage>
</organism>
<evidence type="ECO:0000313" key="2">
    <source>
        <dbReference type="Proteomes" id="UP000322244"/>
    </source>
</evidence>